<feature type="region of interest" description="Disordered" evidence="1">
    <location>
        <begin position="271"/>
        <end position="315"/>
    </location>
</feature>
<reference evidence="4" key="1">
    <citation type="journal article" date="2020" name="Stud. Mycol.">
        <title>101 Dothideomycetes genomes: A test case for predicting lifestyles and emergence of pathogens.</title>
        <authorList>
            <person name="Haridas S."/>
            <person name="Albert R."/>
            <person name="Binder M."/>
            <person name="Bloem J."/>
            <person name="LaButti K."/>
            <person name="Salamov A."/>
            <person name="Andreopoulos B."/>
            <person name="Baker S."/>
            <person name="Barry K."/>
            <person name="Bills G."/>
            <person name="Bluhm B."/>
            <person name="Cannon C."/>
            <person name="Castanera R."/>
            <person name="Culley D."/>
            <person name="Daum C."/>
            <person name="Ezra D."/>
            <person name="Gonzalez J."/>
            <person name="Henrissat B."/>
            <person name="Kuo A."/>
            <person name="Liang C."/>
            <person name="Lipzen A."/>
            <person name="Lutzoni F."/>
            <person name="Magnuson J."/>
            <person name="Mondo S."/>
            <person name="Nolan M."/>
            <person name="Ohm R."/>
            <person name="Pangilinan J."/>
            <person name="Park H.-J."/>
            <person name="Ramirez L."/>
            <person name="Alfaro M."/>
            <person name="Sun H."/>
            <person name="Tritt A."/>
            <person name="Yoshinaga Y."/>
            <person name="Zwiers L.-H."/>
            <person name="Turgeon B."/>
            <person name="Goodwin S."/>
            <person name="Spatafora J."/>
            <person name="Crous P."/>
            <person name="Grigoriev I."/>
        </authorList>
    </citation>
    <scope>NUCLEOTIDE SEQUENCE [LARGE SCALE GENOMIC DNA]</scope>
    <source>
        <strain evidence="4">CBS 304.66</strain>
    </source>
</reference>
<dbReference type="OrthoDB" id="3514033at2759"/>
<dbReference type="AlphaFoldDB" id="A0A9P4K5W0"/>
<dbReference type="Pfam" id="PF12898">
    <property type="entry name" value="Stc1"/>
    <property type="match status" value="1"/>
</dbReference>
<dbReference type="EMBL" id="ML986626">
    <property type="protein sequence ID" value="KAF2263439.1"/>
    <property type="molecule type" value="Genomic_DNA"/>
</dbReference>
<name>A0A9P4K5W0_9PLEO</name>
<dbReference type="InterPro" id="IPR024630">
    <property type="entry name" value="Stc1"/>
</dbReference>
<accession>A0A9P4K5W0</accession>
<feature type="compositionally biased region" description="Low complexity" evidence="1">
    <location>
        <begin position="271"/>
        <end position="284"/>
    </location>
</feature>
<feature type="region of interest" description="Disordered" evidence="1">
    <location>
        <begin position="216"/>
        <end position="236"/>
    </location>
</feature>
<comment type="caution">
    <text evidence="3">The sequence shown here is derived from an EMBL/GenBank/DDBJ whole genome shotgun (WGS) entry which is preliminary data.</text>
</comment>
<protein>
    <recommendedName>
        <fullName evidence="2">Stc1 domain-containing protein</fullName>
    </recommendedName>
</protein>
<evidence type="ECO:0000313" key="4">
    <source>
        <dbReference type="Proteomes" id="UP000800093"/>
    </source>
</evidence>
<keyword evidence="4" id="KW-1185">Reference proteome</keyword>
<dbReference type="Proteomes" id="UP000800093">
    <property type="component" value="Unassembled WGS sequence"/>
</dbReference>
<feature type="compositionally biased region" description="Acidic residues" evidence="1">
    <location>
        <begin position="305"/>
        <end position="315"/>
    </location>
</feature>
<evidence type="ECO:0000256" key="1">
    <source>
        <dbReference type="SAM" id="MobiDB-lite"/>
    </source>
</evidence>
<sequence length="315" mass="34484">MGNKNKGHAYDFQAQIALRGVTIPNKLKCDRCSRYFGHTRFSHKQILDAKRAIKDKGVNATYRIKCMACAGGPLVEIECMMCHKTKGLEEFAKVQRAKPDNAKCMACVEDQLALDAVEHDKYEDGRKAFEQVDSSGGVYPDYWVPDMSTASNSGFDDEDDASGGISLDTGMRKLSIANSSGNSSSLIGSEFSYGGPVQHAEQEWTQVQGAFSWKSSSNTSSVSGFDPSKYGNPSFRSSSVIRTTETINSTFTEKSEIKGGWAKIKAYKPQPQVVPASAPAPKAESVVEDDWSSDESENEEKQDNNDDSDESDTEI</sequence>
<feature type="compositionally biased region" description="Acidic residues" evidence="1">
    <location>
        <begin position="286"/>
        <end position="298"/>
    </location>
</feature>
<organism evidence="3 4">
    <name type="scientific">Lojkania enalia</name>
    <dbReference type="NCBI Taxonomy" id="147567"/>
    <lineage>
        <taxon>Eukaryota</taxon>
        <taxon>Fungi</taxon>
        <taxon>Dikarya</taxon>
        <taxon>Ascomycota</taxon>
        <taxon>Pezizomycotina</taxon>
        <taxon>Dothideomycetes</taxon>
        <taxon>Pleosporomycetidae</taxon>
        <taxon>Pleosporales</taxon>
        <taxon>Pleosporales incertae sedis</taxon>
        <taxon>Lojkania</taxon>
    </lineage>
</organism>
<gene>
    <name evidence="3" type="ORF">CC78DRAFT_617697</name>
</gene>
<feature type="domain" description="Stc1" evidence="2">
    <location>
        <begin position="28"/>
        <end position="109"/>
    </location>
</feature>
<evidence type="ECO:0000259" key="2">
    <source>
        <dbReference type="Pfam" id="PF12898"/>
    </source>
</evidence>
<proteinExistence type="predicted"/>
<evidence type="ECO:0000313" key="3">
    <source>
        <dbReference type="EMBL" id="KAF2263439.1"/>
    </source>
</evidence>